<protein>
    <submittedName>
        <fullName evidence="1">Uncharacterized protein</fullName>
    </submittedName>
</protein>
<dbReference type="AlphaFoldDB" id="A0A562P1U4"/>
<evidence type="ECO:0000313" key="1">
    <source>
        <dbReference type="EMBL" id="TWI38415.1"/>
    </source>
</evidence>
<gene>
    <name evidence="1" type="ORF">IQ26_02339</name>
</gene>
<proteinExistence type="predicted"/>
<accession>A0A562P1U4</accession>
<reference evidence="1 2" key="1">
    <citation type="journal article" date="2015" name="Stand. Genomic Sci.">
        <title>Genomic Encyclopedia of Bacterial and Archaeal Type Strains, Phase III: the genomes of soil and plant-associated and newly described type strains.</title>
        <authorList>
            <person name="Whitman W.B."/>
            <person name="Woyke T."/>
            <person name="Klenk H.P."/>
            <person name="Zhou Y."/>
            <person name="Lilburn T.G."/>
            <person name="Beck B.J."/>
            <person name="De Vos P."/>
            <person name="Vandamme P."/>
            <person name="Eisen J.A."/>
            <person name="Garrity G."/>
            <person name="Hugenholtz P."/>
            <person name="Kyrpides N.C."/>
        </authorList>
    </citation>
    <scope>NUCLEOTIDE SEQUENCE [LARGE SCALE GENOMIC DNA]</scope>
    <source>
        <strain evidence="1 2">CGMCC 1.2546</strain>
    </source>
</reference>
<evidence type="ECO:0000313" key="2">
    <source>
        <dbReference type="Proteomes" id="UP000317122"/>
    </source>
</evidence>
<dbReference type="Proteomes" id="UP000317122">
    <property type="component" value="Unassembled WGS sequence"/>
</dbReference>
<name>A0A562P1U4_9HYPH</name>
<comment type="caution">
    <text evidence="1">The sequence shown here is derived from an EMBL/GenBank/DDBJ whole genome shotgun (WGS) entry which is preliminary data.</text>
</comment>
<organism evidence="1 2">
    <name type="scientific">Mesorhizobium tianshanense</name>
    <dbReference type="NCBI Taxonomy" id="39844"/>
    <lineage>
        <taxon>Bacteria</taxon>
        <taxon>Pseudomonadati</taxon>
        <taxon>Pseudomonadota</taxon>
        <taxon>Alphaproteobacteria</taxon>
        <taxon>Hyphomicrobiales</taxon>
        <taxon>Phyllobacteriaceae</taxon>
        <taxon>Mesorhizobium</taxon>
    </lineage>
</organism>
<keyword evidence="2" id="KW-1185">Reference proteome</keyword>
<sequence length="135" mass="15442">MYQLDETSGPEAINRALGPDPFWKKGENVMCFDDLEVGLDETNELKTVRYFGLYPGKTHKGEIKLPKHESEKISKKLLQMSSVVGYLMINSVEFNYDKTLDSESDRGIHLHDGFGLHFYEKSGIFYLGSVFLKKI</sequence>
<dbReference type="EMBL" id="VLKT01000012">
    <property type="protein sequence ID" value="TWI38415.1"/>
    <property type="molecule type" value="Genomic_DNA"/>
</dbReference>